<evidence type="ECO:0000256" key="12">
    <source>
        <dbReference type="RuleBase" id="RU000688"/>
    </source>
</evidence>
<evidence type="ECO:0000256" key="11">
    <source>
        <dbReference type="ARBA" id="ARBA00023224"/>
    </source>
</evidence>
<feature type="transmembrane region" description="Helical" evidence="13">
    <location>
        <begin position="136"/>
        <end position="154"/>
    </location>
</feature>
<dbReference type="PROSITE" id="PS00237">
    <property type="entry name" value="G_PROTEIN_RECEP_F1_1"/>
    <property type="match status" value="1"/>
</dbReference>
<evidence type="ECO:0000256" key="1">
    <source>
        <dbReference type="ARBA" id="ARBA00002936"/>
    </source>
</evidence>
<accession>A0AAW1B560</accession>
<evidence type="ECO:0000256" key="4">
    <source>
        <dbReference type="ARBA" id="ARBA00022606"/>
    </source>
</evidence>
<keyword evidence="6 13" id="KW-0552">Olfaction</keyword>
<dbReference type="EMBL" id="JAOTOJ010000008">
    <property type="protein sequence ID" value="KAK9397291.1"/>
    <property type="molecule type" value="Genomic_DNA"/>
</dbReference>
<dbReference type="InterPro" id="IPR000276">
    <property type="entry name" value="GPCR_Rhodpsn"/>
</dbReference>
<keyword evidence="7 13" id="KW-1133">Transmembrane helix</keyword>
<dbReference type="InterPro" id="IPR017452">
    <property type="entry name" value="GPCR_Rhodpsn_7TM"/>
</dbReference>
<dbReference type="PANTHER" id="PTHR26452">
    <property type="entry name" value="OLFACTORY RECEPTOR"/>
    <property type="match status" value="1"/>
</dbReference>
<feature type="transmembrane region" description="Helical" evidence="13">
    <location>
        <begin position="267"/>
        <end position="285"/>
    </location>
</feature>
<dbReference type="Pfam" id="PF13853">
    <property type="entry name" value="7tm_4"/>
    <property type="match status" value="1"/>
</dbReference>
<keyword evidence="8 12" id="KW-0297">G-protein coupled receptor</keyword>
<evidence type="ECO:0000256" key="6">
    <source>
        <dbReference type="ARBA" id="ARBA00022725"/>
    </source>
</evidence>
<dbReference type="SUPFAM" id="SSF81321">
    <property type="entry name" value="Family A G protein-coupled receptor-like"/>
    <property type="match status" value="1"/>
</dbReference>
<feature type="transmembrane region" description="Helical" evidence="13">
    <location>
        <begin position="53"/>
        <end position="74"/>
    </location>
</feature>
<dbReference type="CDD" id="cd15227">
    <property type="entry name" value="7tmA_OR14-like"/>
    <property type="match status" value="1"/>
</dbReference>
<dbReference type="PROSITE" id="PS50262">
    <property type="entry name" value="G_PROTEIN_RECEP_F1_2"/>
    <property type="match status" value="1"/>
</dbReference>
<dbReference type="GO" id="GO:0005886">
    <property type="term" value="C:plasma membrane"/>
    <property type="evidence" value="ECO:0007669"/>
    <property type="project" value="UniProtKB-SubCell"/>
</dbReference>
<evidence type="ECO:0000256" key="3">
    <source>
        <dbReference type="ARBA" id="ARBA00022475"/>
    </source>
</evidence>
<feature type="transmembrane region" description="Helical" evidence="13">
    <location>
        <begin position="194"/>
        <end position="220"/>
    </location>
</feature>
<protein>
    <recommendedName>
        <fullName evidence="13">Olfactory receptor</fullName>
    </recommendedName>
</protein>
<dbReference type="Proteomes" id="UP001474421">
    <property type="component" value="Unassembled WGS sequence"/>
</dbReference>
<evidence type="ECO:0000313" key="16">
    <source>
        <dbReference type="Proteomes" id="UP001474421"/>
    </source>
</evidence>
<keyword evidence="16" id="KW-1185">Reference proteome</keyword>
<comment type="subcellular location">
    <subcellularLocation>
        <location evidence="2 13">Cell membrane</location>
        <topology evidence="2 13">Multi-pass membrane protein</topology>
    </subcellularLocation>
</comment>
<dbReference type="FunFam" id="1.20.1070.10:FF:000037">
    <property type="entry name" value="Olfactory receptor"/>
    <property type="match status" value="1"/>
</dbReference>
<keyword evidence="5 12" id="KW-0812">Transmembrane</keyword>
<feature type="transmembrane region" description="Helical" evidence="13">
    <location>
        <begin position="94"/>
        <end position="116"/>
    </location>
</feature>
<dbReference type="InterPro" id="IPR050516">
    <property type="entry name" value="Olfactory_GPCR"/>
</dbReference>
<dbReference type="GO" id="GO:0004984">
    <property type="term" value="F:olfactory receptor activity"/>
    <property type="evidence" value="ECO:0007669"/>
    <property type="project" value="InterPro"/>
</dbReference>
<keyword evidence="9 13" id="KW-0472">Membrane</keyword>
<organism evidence="15 16">
    <name type="scientific">Crotalus adamanteus</name>
    <name type="common">Eastern diamondback rattlesnake</name>
    <dbReference type="NCBI Taxonomy" id="8729"/>
    <lineage>
        <taxon>Eukaryota</taxon>
        <taxon>Metazoa</taxon>
        <taxon>Chordata</taxon>
        <taxon>Craniata</taxon>
        <taxon>Vertebrata</taxon>
        <taxon>Euteleostomi</taxon>
        <taxon>Lepidosauria</taxon>
        <taxon>Squamata</taxon>
        <taxon>Bifurcata</taxon>
        <taxon>Unidentata</taxon>
        <taxon>Episquamata</taxon>
        <taxon>Toxicofera</taxon>
        <taxon>Serpentes</taxon>
        <taxon>Colubroidea</taxon>
        <taxon>Viperidae</taxon>
        <taxon>Crotalinae</taxon>
        <taxon>Crotalus</taxon>
    </lineage>
</organism>
<feature type="transmembrane region" description="Helical" evidence="13">
    <location>
        <begin position="232"/>
        <end position="255"/>
    </location>
</feature>
<reference evidence="15 16" key="1">
    <citation type="journal article" date="2024" name="Proc. Natl. Acad. Sci. U.S.A.">
        <title>The genetic regulatory architecture and epigenomic basis for age-related changes in rattlesnake venom.</title>
        <authorList>
            <person name="Hogan M.P."/>
            <person name="Holding M.L."/>
            <person name="Nystrom G.S."/>
            <person name="Colston T.J."/>
            <person name="Bartlett D.A."/>
            <person name="Mason A.J."/>
            <person name="Ellsworth S.A."/>
            <person name="Rautsaw R.M."/>
            <person name="Lawrence K.C."/>
            <person name="Strickland J.L."/>
            <person name="He B."/>
            <person name="Fraser P."/>
            <person name="Margres M.J."/>
            <person name="Gilbert D.M."/>
            <person name="Gibbs H.L."/>
            <person name="Parkinson C.L."/>
            <person name="Rokyta D.R."/>
        </authorList>
    </citation>
    <scope>NUCLEOTIDE SEQUENCE [LARGE SCALE GENOMIC DNA]</scope>
    <source>
        <strain evidence="15">DRR0105</strain>
    </source>
</reference>
<evidence type="ECO:0000256" key="13">
    <source>
        <dbReference type="RuleBase" id="RU363047"/>
    </source>
</evidence>
<sequence>MDNDTTVFFLLEFSNTRELQLLYAMILLFIYLITLAENFLIISAVILDSRLHIPMYFFLTNLAFQGIGSVSVIVPKAVFNSVMNINNISYPECIIQVFLFVFFVDSDISLLTIMAYDRYVAICNPLQYEMIMNRKVCTKIVCSVWIVSFLNAVLNTMGTFITPFCSNIINQFYCEIPPLLKLACSDLYVIETGIVVFIFTITFGCFAFIIFTYIQIFTAVSKIPSAQGRKKAFSTCFPHLTVFSLFLFTASLAYLKPQSDKPSNFDIIVTIMYCIIPPLLNPVIYSMRNKDIKVALSRILGEKTLKV</sequence>
<keyword evidence="10 12" id="KW-0675">Receptor</keyword>
<evidence type="ECO:0000313" key="15">
    <source>
        <dbReference type="EMBL" id="KAK9397291.1"/>
    </source>
</evidence>
<evidence type="ECO:0000256" key="5">
    <source>
        <dbReference type="ARBA" id="ARBA00022692"/>
    </source>
</evidence>
<evidence type="ECO:0000256" key="7">
    <source>
        <dbReference type="ARBA" id="ARBA00022989"/>
    </source>
</evidence>
<dbReference type="Gene3D" id="1.20.1070.10">
    <property type="entry name" value="Rhodopsin 7-helix transmembrane proteins"/>
    <property type="match status" value="1"/>
</dbReference>
<keyword evidence="11 12" id="KW-0807">Transducer</keyword>
<dbReference type="AlphaFoldDB" id="A0AAW1B560"/>
<evidence type="ECO:0000256" key="2">
    <source>
        <dbReference type="ARBA" id="ARBA00004651"/>
    </source>
</evidence>
<feature type="domain" description="G-protein coupled receptors family 1 profile" evidence="14">
    <location>
        <begin position="37"/>
        <end position="285"/>
    </location>
</feature>
<proteinExistence type="inferred from homology"/>
<evidence type="ECO:0000256" key="8">
    <source>
        <dbReference type="ARBA" id="ARBA00023040"/>
    </source>
</evidence>
<keyword evidence="3 13" id="KW-1003">Cell membrane</keyword>
<evidence type="ECO:0000256" key="9">
    <source>
        <dbReference type="ARBA" id="ARBA00023136"/>
    </source>
</evidence>
<comment type="function">
    <text evidence="1">Odorant receptor.</text>
</comment>
<gene>
    <name evidence="15" type="ORF">NXF25_020652</name>
</gene>
<comment type="similarity">
    <text evidence="12">Belongs to the G-protein coupled receptor 1 family.</text>
</comment>
<comment type="caution">
    <text evidence="15">The sequence shown here is derived from an EMBL/GenBank/DDBJ whole genome shotgun (WGS) entry which is preliminary data.</text>
</comment>
<dbReference type="GO" id="GO:0004930">
    <property type="term" value="F:G protein-coupled receptor activity"/>
    <property type="evidence" value="ECO:0007669"/>
    <property type="project" value="UniProtKB-KW"/>
</dbReference>
<dbReference type="InterPro" id="IPR000725">
    <property type="entry name" value="Olfact_rcpt"/>
</dbReference>
<dbReference type="PRINTS" id="PR00245">
    <property type="entry name" value="OLFACTORYR"/>
</dbReference>
<dbReference type="PRINTS" id="PR00237">
    <property type="entry name" value="GPCRRHODOPSN"/>
</dbReference>
<keyword evidence="4 13" id="KW-0716">Sensory transduction</keyword>
<feature type="transmembrane region" description="Helical" evidence="13">
    <location>
        <begin position="20"/>
        <end position="41"/>
    </location>
</feature>
<evidence type="ECO:0000259" key="14">
    <source>
        <dbReference type="PROSITE" id="PS50262"/>
    </source>
</evidence>
<name>A0AAW1B560_CROAD</name>
<evidence type="ECO:0000256" key="10">
    <source>
        <dbReference type="ARBA" id="ARBA00023170"/>
    </source>
</evidence>